<feature type="signal peptide" evidence="2">
    <location>
        <begin position="1"/>
        <end position="19"/>
    </location>
</feature>
<feature type="compositionally biased region" description="Low complexity" evidence="1">
    <location>
        <begin position="28"/>
        <end position="38"/>
    </location>
</feature>
<name>A0ABS6BEH4_9SPHN</name>
<feature type="region of interest" description="Disordered" evidence="1">
    <location>
        <begin position="22"/>
        <end position="66"/>
    </location>
</feature>
<keyword evidence="2" id="KW-0732">Signal</keyword>
<feature type="chain" id="PRO_5047487905" description="PsiF repeat-containing protein" evidence="2">
    <location>
        <begin position="20"/>
        <end position="66"/>
    </location>
</feature>
<comment type="caution">
    <text evidence="3">The sequence shown here is derived from an EMBL/GenBank/DDBJ whole genome shotgun (WGS) entry which is preliminary data.</text>
</comment>
<sequence length="66" mass="6512">MLILTAAALGLATPALALAQDAPATPPASDQSASAGQGASDGGNYPTCSRSVKDKCVQRGAKGKKR</sequence>
<reference evidence="3 4" key="1">
    <citation type="submission" date="2021-06" db="EMBL/GenBank/DDBJ databases">
        <title>Sphingomonas sp. XMGL2, whole genome shotgun sequencing project.</title>
        <authorList>
            <person name="Zhao G."/>
            <person name="Shen L."/>
        </authorList>
    </citation>
    <scope>NUCLEOTIDE SEQUENCE [LARGE SCALE GENOMIC DNA]</scope>
    <source>
        <strain evidence="3 4">XMGL2</strain>
    </source>
</reference>
<keyword evidence="4" id="KW-1185">Reference proteome</keyword>
<organism evidence="3 4">
    <name type="scientific">Sphingomonas quercus</name>
    <dbReference type="NCBI Taxonomy" id="2842451"/>
    <lineage>
        <taxon>Bacteria</taxon>
        <taxon>Pseudomonadati</taxon>
        <taxon>Pseudomonadota</taxon>
        <taxon>Alphaproteobacteria</taxon>
        <taxon>Sphingomonadales</taxon>
        <taxon>Sphingomonadaceae</taxon>
        <taxon>Sphingomonas</taxon>
    </lineage>
</organism>
<evidence type="ECO:0000256" key="1">
    <source>
        <dbReference type="SAM" id="MobiDB-lite"/>
    </source>
</evidence>
<dbReference type="Proteomes" id="UP000776276">
    <property type="component" value="Unassembled WGS sequence"/>
</dbReference>
<proteinExistence type="predicted"/>
<protein>
    <recommendedName>
        <fullName evidence="5">PsiF repeat-containing protein</fullName>
    </recommendedName>
</protein>
<dbReference type="EMBL" id="JAHKRT010000001">
    <property type="protein sequence ID" value="MBU3076713.1"/>
    <property type="molecule type" value="Genomic_DNA"/>
</dbReference>
<evidence type="ECO:0008006" key="5">
    <source>
        <dbReference type="Google" id="ProtNLM"/>
    </source>
</evidence>
<evidence type="ECO:0000313" key="3">
    <source>
        <dbReference type="EMBL" id="MBU3076713.1"/>
    </source>
</evidence>
<evidence type="ECO:0000313" key="4">
    <source>
        <dbReference type="Proteomes" id="UP000776276"/>
    </source>
</evidence>
<evidence type="ECO:0000256" key="2">
    <source>
        <dbReference type="SAM" id="SignalP"/>
    </source>
</evidence>
<gene>
    <name evidence="3" type="ORF">KOF26_02445</name>
</gene>
<accession>A0ABS6BEH4</accession>